<name>A0AAN8Z0K8_9MAGN</name>
<evidence type="ECO:0000256" key="5">
    <source>
        <dbReference type="SAM" id="Coils"/>
    </source>
</evidence>
<keyword evidence="3" id="KW-0862">Zinc</keyword>
<dbReference type="SUPFAM" id="SSF57850">
    <property type="entry name" value="RING/U-box"/>
    <property type="match status" value="1"/>
</dbReference>
<evidence type="ECO:0000256" key="2">
    <source>
        <dbReference type="ARBA" id="ARBA00022771"/>
    </source>
</evidence>
<dbReference type="PANTHER" id="PTHR47344">
    <property type="entry name" value="RING ZINC FINGER PROTEIN-RELATED"/>
    <property type="match status" value="1"/>
</dbReference>
<dbReference type="AlphaFoldDB" id="A0AAN8Z0K8"/>
<evidence type="ECO:0000256" key="1">
    <source>
        <dbReference type="ARBA" id="ARBA00022723"/>
    </source>
</evidence>
<dbReference type="SMART" id="SM00744">
    <property type="entry name" value="RINGv"/>
    <property type="match status" value="1"/>
</dbReference>
<accession>A0AAN8Z0K8</accession>
<proteinExistence type="predicted"/>
<sequence>MSLSSNGTTNTFSKTICTICYEDLKPIVEDLQSISICGHVFHELCLQQWFEYSANKKKSSCPVCKQSCTAKGAHRLYFQSIGDGSDAVLVTQKPIDCEEDPEKLRREVKKLESKLLGVTTALERQETSYKEVSEELCLCKEQIKKEAELKNEALRQIAISQQLIRSKSEVCCSLRDDLSNAIRTKALDRSTIECSRLQERNMALAKELAALKLVSDLNLDEDEVLKLASLGHEANSKDTVDILKRSLVIRNQSYKELMAKCNLLGRGEARFAKKHEKAKEKIHKLKTRIQELETSIEAKENEVLRALKASNKIKFKRQKEKAKPIDDQGVKKAEDVTTISVDDHSSSEKAQHVPKDVDGCQNPYGKTPAEVSLIEDVDLCKPNASKMETAFGASRETSVHELKIEDEFTFSRMVTSNGMRDSHSSALDESMMLPLDDIRKVQPLLNIRKETPSPAPLAQPGDQCFAGGLLGPDGTSRYLGKWCKRVQSNVAMGSSLGIQESKSQSSSLIAVGADGRGGRVKVLRSLNDSVLVESGWVGIA</sequence>
<dbReference type="InterPro" id="IPR001841">
    <property type="entry name" value="Znf_RING"/>
</dbReference>
<evidence type="ECO:0000313" key="8">
    <source>
        <dbReference type="EMBL" id="KAK6920071.1"/>
    </source>
</evidence>
<evidence type="ECO:0000256" key="4">
    <source>
        <dbReference type="PROSITE-ProRule" id="PRU00175"/>
    </source>
</evidence>
<dbReference type="CDD" id="cd16448">
    <property type="entry name" value="RING-H2"/>
    <property type="match status" value="1"/>
</dbReference>
<evidence type="ECO:0000256" key="6">
    <source>
        <dbReference type="SAM" id="MobiDB-lite"/>
    </source>
</evidence>
<feature type="region of interest" description="Disordered" evidence="6">
    <location>
        <begin position="340"/>
        <end position="363"/>
    </location>
</feature>
<dbReference type="SMART" id="SM00184">
    <property type="entry name" value="RING"/>
    <property type="match status" value="1"/>
</dbReference>
<feature type="compositionally biased region" description="Basic and acidic residues" evidence="6">
    <location>
        <begin position="340"/>
        <end position="358"/>
    </location>
</feature>
<protein>
    <submittedName>
        <fullName evidence="8">Zinc finger, RING-type</fullName>
    </submittedName>
</protein>
<dbReference type="Gene3D" id="3.30.40.10">
    <property type="entry name" value="Zinc/RING finger domain, C3HC4 (zinc finger)"/>
    <property type="match status" value="1"/>
</dbReference>
<reference evidence="8 9" key="1">
    <citation type="submission" date="2023-12" db="EMBL/GenBank/DDBJ databases">
        <title>A high-quality genome assembly for Dillenia turbinata (Dilleniales).</title>
        <authorList>
            <person name="Chanderbali A."/>
        </authorList>
    </citation>
    <scope>NUCLEOTIDE SEQUENCE [LARGE SCALE GENOMIC DNA]</scope>
    <source>
        <strain evidence="8">LSX21</strain>
        <tissue evidence="8">Leaf</tissue>
    </source>
</reference>
<dbReference type="PROSITE" id="PS50089">
    <property type="entry name" value="ZF_RING_2"/>
    <property type="match status" value="1"/>
</dbReference>
<evidence type="ECO:0000256" key="3">
    <source>
        <dbReference type="ARBA" id="ARBA00022833"/>
    </source>
</evidence>
<dbReference type="InterPro" id="IPR013083">
    <property type="entry name" value="Znf_RING/FYVE/PHD"/>
</dbReference>
<organism evidence="8 9">
    <name type="scientific">Dillenia turbinata</name>
    <dbReference type="NCBI Taxonomy" id="194707"/>
    <lineage>
        <taxon>Eukaryota</taxon>
        <taxon>Viridiplantae</taxon>
        <taxon>Streptophyta</taxon>
        <taxon>Embryophyta</taxon>
        <taxon>Tracheophyta</taxon>
        <taxon>Spermatophyta</taxon>
        <taxon>Magnoliopsida</taxon>
        <taxon>eudicotyledons</taxon>
        <taxon>Gunneridae</taxon>
        <taxon>Pentapetalae</taxon>
        <taxon>Dilleniales</taxon>
        <taxon>Dilleniaceae</taxon>
        <taxon>Dillenia</taxon>
    </lineage>
</organism>
<keyword evidence="9" id="KW-1185">Reference proteome</keyword>
<feature type="domain" description="RING-type" evidence="7">
    <location>
        <begin position="17"/>
        <end position="65"/>
    </location>
</feature>
<gene>
    <name evidence="8" type="ORF">RJ641_015975</name>
</gene>
<keyword evidence="2 4" id="KW-0863">Zinc-finger</keyword>
<dbReference type="Proteomes" id="UP001370490">
    <property type="component" value="Unassembled WGS sequence"/>
</dbReference>
<feature type="coiled-coil region" evidence="5">
    <location>
        <begin position="187"/>
        <end position="214"/>
    </location>
</feature>
<keyword evidence="1" id="KW-0479">Metal-binding</keyword>
<evidence type="ECO:0000259" key="7">
    <source>
        <dbReference type="PROSITE" id="PS50089"/>
    </source>
</evidence>
<dbReference type="GO" id="GO:0008270">
    <property type="term" value="F:zinc ion binding"/>
    <property type="evidence" value="ECO:0007669"/>
    <property type="project" value="UniProtKB-KW"/>
</dbReference>
<keyword evidence="5" id="KW-0175">Coiled coil</keyword>
<comment type="caution">
    <text evidence="8">The sequence shown here is derived from an EMBL/GenBank/DDBJ whole genome shotgun (WGS) entry which is preliminary data.</text>
</comment>
<feature type="coiled-coil region" evidence="5">
    <location>
        <begin position="275"/>
        <end position="309"/>
    </location>
</feature>
<dbReference type="InterPro" id="IPR011016">
    <property type="entry name" value="Znf_RING-CH"/>
</dbReference>
<evidence type="ECO:0000313" key="9">
    <source>
        <dbReference type="Proteomes" id="UP001370490"/>
    </source>
</evidence>
<dbReference type="PANTHER" id="PTHR47344:SF1">
    <property type="entry name" value="RING ZINC FINGER PROTEIN-RELATED"/>
    <property type="match status" value="1"/>
</dbReference>
<dbReference type="Pfam" id="PF13639">
    <property type="entry name" value="zf-RING_2"/>
    <property type="match status" value="1"/>
</dbReference>
<dbReference type="EMBL" id="JBAMMX010000021">
    <property type="protein sequence ID" value="KAK6920071.1"/>
    <property type="molecule type" value="Genomic_DNA"/>
</dbReference>